<dbReference type="EMBL" id="BAAANN010000020">
    <property type="protein sequence ID" value="GAA1969519.1"/>
    <property type="molecule type" value="Genomic_DNA"/>
</dbReference>
<reference evidence="5 6" key="1">
    <citation type="journal article" date="2019" name="Int. J. Syst. Evol. Microbiol.">
        <title>The Global Catalogue of Microorganisms (GCM) 10K type strain sequencing project: providing services to taxonomists for standard genome sequencing and annotation.</title>
        <authorList>
            <consortium name="The Broad Institute Genomics Platform"/>
            <consortium name="The Broad Institute Genome Sequencing Center for Infectious Disease"/>
            <person name="Wu L."/>
            <person name="Ma J."/>
        </authorList>
    </citation>
    <scope>NUCLEOTIDE SEQUENCE [LARGE SCALE GENOMIC DNA]</scope>
    <source>
        <strain evidence="5 6">JCM 14545</strain>
    </source>
</reference>
<dbReference type="PANTHER" id="PTHR33164:SF43">
    <property type="entry name" value="HTH-TYPE TRANSCRIPTIONAL REPRESSOR YETL"/>
    <property type="match status" value="1"/>
</dbReference>
<evidence type="ECO:0000259" key="4">
    <source>
        <dbReference type="PROSITE" id="PS50995"/>
    </source>
</evidence>
<evidence type="ECO:0000256" key="3">
    <source>
        <dbReference type="ARBA" id="ARBA00023163"/>
    </source>
</evidence>
<dbReference type="PRINTS" id="PR00598">
    <property type="entry name" value="HTHMARR"/>
</dbReference>
<name>A0ABN2RI26_9PSEU</name>
<evidence type="ECO:0000256" key="1">
    <source>
        <dbReference type="ARBA" id="ARBA00023015"/>
    </source>
</evidence>
<dbReference type="SUPFAM" id="SSF46785">
    <property type="entry name" value="Winged helix' DNA-binding domain"/>
    <property type="match status" value="1"/>
</dbReference>
<accession>A0ABN2RI26</accession>
<dbReference type="Gene3D" id="1.10.10.10">
    <property type="entry name" value="Winged helix-like DNA-binding domain superfamily/Winged helix DNA-binding domain"/>
    <property type="match status" value="1"/>
</dbReference>
<sequence>MSKYLVSIAPIYFARKLEDVSREKAPTGAELADALRRITHVMRRYAGAPYVRLGWPAAQVQLLLMVDMLGDRPRMGAVRERLGLTGRAITSAVDALERDGLLVREPDPTDRRASLLAITEAGRARVTEIERIQRGHADETFEVLNGAERTTLLELLGRLEDHISARQAEPPP</sequence>
<dbReference type="InterPro" id="IPR000835">
    <property type="entry name" value="HTH_MarR-typ"/>
</dbReference>
<dbReference type="Pfam" id="PF12802">
    <property type="entry name" value="MarR_2"/>
    <property type="match status" value="1"/>
</dbReference>
<keyword evidence="6" id="KW-1185">Reference proteome</keyword>
<dbReference type="PROSITE" id="PS01117">
    <property type="entry name" value="HTH_MARR_1"/>
    <property type="match status" value="1"/>
</dbReference>
<dbReference type="PROSITE" id="PS50995">
    <property type="entry name" value="HTH_MARR_2"/>
    <property type="match status" value="1"/>
</dbReference>
<keyword evidence="2" id="KW-0238">DNA-binding</keyword>
<dbReference type="InterPro" id="IPR036388">
    <property type="entry name" value="WH-like_DNA-bd_sf"/>
</dbReference>
<keyword evidence="1" id="KW-0805">Transcription regulation</keyword>
<protein>
    <submittedName>
        <fullName evidence="5">MarR family transcriptional regulator</fullName>
    </submittedName>
</protein>
<dbReference type="Proteomes" id="UP001501116">
    <property type="component" value="Unassembled WGS sequence"/>
</dbReference>
<organism evidence="5 6">
    <name type="scientific">Amycolatopsis minnesotensis</name>
    <dbReference type="NCBI Taxonomy" id="337894"/>
    <lineage>
        <taxon>Bacteria</taxon>
        <taxon>Bacillati</taxon>
        <taxon>Actinomycetota</taxon>
        <taxon>Actinomycetes</taxon>
        <taxon>Pseudonocardiales</taxon>
        <taxon>Pseudonocardiaceae</taxon>
        <taxon>Amycolatopsis</taxon>
    </lineage>
</organism>
<dbReference type="InterPro" id="IPR023187">
    <property type="entry name" value="Tscrpt_reg_MarR-type_CS"/>
</dbReference>
<feature type="domain" description="HTH marR-type" evidence="4">
    <location>
        <begin position="28"/>
        <end position="161"/>
    </location>
</feature>
<dbReference type="InterPro" id="IPR036390">
    <property type="entry name" value="WH_DNA-bd_sf"/>
</dbReference>
<proteinExistence type="predicted"/>
<evidence type="ECO:0000256" key="2">
    <source>
        <dbReference type="ARBA" id="ARBA00023125"/>
    </source>
</evidence>
<comment type="caution">
    <text evidence="5">The sequence shown here is derived from an EMBL/GenBank/DDBJ whole genome shotgun (WGS) entry which is preliminary data.</text>
</comment>
<dbReference type="SMART" id="SM00347">
    <property type="entry name" value="HTH_MARR"/>
    <property type="match status" value="1"/>
</dbReference>
<evidence type="ECO:0000313" key="5">
    <source>
        <dbReference type="EMBL" id="GAA1969519.1"/>
    </source>
</evidence>
<dbReference type="InterPro" id="IPR039422">
    <property type="entry name" value="MarR/SlyA-like"/>
</dbReference>
<evidence type="ECO:0000313" key="6">
    <source>
        <dbReference type="Proteomes" id="UP001501116"/>
    </source>
</evidence>
<gene>
    <name evidence="5" type="ORF">GCM10009754_48750</name>
</gene>
<keyword evidence="3" id="KW-0804">Transcription</keyword>
<dbReference type="PANTHER" id="PTHR33164">
    <property type="entry name" value="TRANSCRIPTIONAL REGULATOR, MARR FAMILY"/>
    <property type="match status" value="1"/>
</dbReference>